<sequence length="529" mass="60489">MRRSGRHLLSIILIIAIAFSVAGCKGKPVARQAETKDELVIALDRYTAKKPPEGLGVATCTQVFEPLLFLNKKLEIQPGLVTSWERLDDLTWRFNLRKGVKFHNGKEFDAESAKFAFTVYLDMMKKGYVYERVKEVVDHNSFKIVDKYTLEIKTLRPYPFLPYLMTHPSIVAMDPDAFNKGEIVGTGPFKFKEEAKDQYVIVERNENYWGEKPFFKRVVFKIVPDPNTRILALKTGDVDVAVYPSLPSLKELEKEYNTFYAFKGLPFLMFNFSKPYIKDINFRKALCMAVDKENIAKEIYYGTADPANSLIPKGLLYSIEDEYQGFPYNPVEAKKLLEESGYSDSNNDGYIDKNGKNIEIIFPYFASEAEYKSIAETIASSFEEIGIKTKIVTLEAAAYDEVILEKGNYDVCLDATGIFWGSSSTMLYDHFYSKSGLLGFHRIKDAEVDKLIEKGMELESRKDFKGAAQKYKTAQKRAIDELVGLYPVVFQKHVVVAKKNVKNFSPFPYYGMFYNGDSDNLLVNVRWEE</sequence>
<dbReference type="PIRSF" id="PIRSF002741">
    <property type="entry name" value="MppA"/>
    <property type="match status" value="1"/>
</dbReference>
<dbReference type="InterPro" id="IPR000914">
    <property type="entry name" value="SBP_5_dom"/>
</dbReference>
<gene>
    <name evidence="2" type="primary">appA2</name>
    <name evidence="2" type="ordered locus">Tph_c25270</name>
</gene>
<dbReference type="EMBL" id="CP003732">
    <property type="protein sequence ID" value="AFV12701.1"/>
    <property type="molecule type" value="Genomic_DNA"/>
</dbReference>
<dbReference type="GO" id="GO:0043190">
    <property type="term" value="C:ATP-binding cassette (ABC) transporter complex"/>
    <property type="evidence" value="ECO:0007669"/>
    <property type="project" value="InterPro"/>
</dbReference>
<dbReference type="GO" id="GO:0015833">
    <property type="term" value="P:peptide transport"/>
    <property type="evidence" value="ECO:0007669"/>
    <property type="project" value="TreeGrafter"/>
</dbReference>
<dbReference type="STRING" id="1089553.Tph_c25270"/>
<dbReference type="OrthoDB" id="9796817at2"/>
<protein>
    <submittedName>
        <fullName evidence="2">Oligopeptide-binding protein AppA</fullName>
    </submittedName>
</protein>
<dbReference type="InterPro" id="IPR039424">
    <property type="entry name" value="SBP_5"/>
</dbReference>
<reference evidence="2 3" key="1">
    <citation type="journal article" date="2012" name="BMC Genomics">
        <title>Genome-guided analysis of physiological and morphological traits of the fermentative acetate oxidizer Thermacetogenium phaeum.</title>
        <authorList>
            <person name="Oehler D."/>
            <person name="Poehlein A."/>
            <person name="Leimbach A."/>
            <person name="Muller N."/>
            <person name="Daniel R."/>
            <person name="Gottschalk G."/>
            <person name="Schink B."/>
        </authorList>
    </citation>
    <scope>NUCLEOTIDE SEQUENCE [LARGE SCALE GENOMIC DNA]</scope>
    <source>
        <strain evidence="3">ATCC BAA-254 / DSM 26808 / PB</strain>
    </source>
</reference>
<dbReference type="Proteomes" id="UP000000467">
    <property type="component" value="Chromosome"/>
</dbReference>
<dbReference type="SUPFAM" id="SSF53850">
    <property type="entry name" value="Periplasmic binding protein-like II"/>
    <property type="match status" value="1"/>
</dbReference>
<dbReference type="AlphaFoldDB" id="K4LI70"/>
<dbReference type="GO" id="GO:1904680">
    <property type="term" value="F:peptide transmembrane transporter activity"/>
    <property type="evidence" value="ECO:0007669"/>
    <property type="project" value="TreeGrafter"/>
</dbReference>
<evidence type="ECO:0000259" key="1">
    <source>
        <dbReference type="Pfam" id="PF00496"/>
    </source>
</evidence>
<evidence type="ECO:0000313" key="3">
    <source>
        <dbReference type="Proteomes" id="UP000000467"/>
    </source>
</evidence>
<dbReference type="GO" id="GO:0042597">
    <property type="term" value="C:periplasmic space"/>
    <property type="evidence" value="ECO:0007669"/>
    <property type="project" value="UniProtKB-ARBA"/>
</dbReference>
<proteinExistence type="predicted"/>
<dbReference type="KEGG" id="tpz:Tph_c25270"/>
<organism evidence="2 3">
    <name type="scientific">Thermacetogenium phaeum (strain ATCC BAA-254 / DSM 26808 / PB)</name>
    <dbReference type="NCBI Taxonomy" id="1089553"/>
    <lineage>
        <taxon>Bacteria</taxon>
        <taxon>Bacillati</taxon>
        <taxon>Bacillota</taxon>
        <taxon>Clostridia</taxon>
        <taxon>Thermoanaerobacterales</taxon>
        <taxon>Thermoanaerobacteraceae</taxon>
        <taxon>Thermacetogenium</taxon>
    </lineage>
</organism>
<dbReference type="PROSITE" id="PS51257">
    <property type="entry name" value="PROKAR_LIPOPROTEIN"/>
    <property type="match status" value="1"/>
</dbReference>
<name>K4LI70_THEPS</name>
<dbReference type="InterPro" id="IPR030678">
    <property type="entry name" value="Peptide/Ni-bd"/>
</dbReference>
<dbReference type="PANTHER" id="PTHR30290">
    <property type="entry name" value="PERIPLASMIC BINDING COMPONENT OF ABC TRANSPORTER"/>
    <property type="match status" value="1"/>
</dbReference>
<dbReference type="eggNOG" id="COG0747">
    <property type="taxonomic scope" value="Bacteria"/>
</dbReference>
<accession>K4LI70</accession>
<dbReference type="Pfam" id="PF00496">
    <property type="entry name" value="SBP_bac_5"/>
    <property type="match status" value="1"/>
</dbReference>
<dbReference type="HOGENOM" id="CLU_017028_7_4_9"/>
<keyword evidence="3" id="KW-1185">Reference proteome</keyword>
<dbReference type="RefSeq" id="WP_015051563.1">
    <property type="nucleotide sequence ID" value="NC_018870.1"/>
</dbReference>
<evidence type="ECO:0000313" key="2">
    <source>
        <dbReference type="EMBL" id="AFV12701.1"/>
    </source>
</evidence>
<dbReference type="Gene3D" id="3.10.105.10">
    <property type="entry name" value="Dipeptide-binding Protein, Domain 3"/>
    <property type="match status" value="1"/>
</dbReference>
<dbReference type="Gene3D" id="3.40.190.10">
    <property type="entry name" value="Periplasmic binding protein-like II"/>
    <property type="match status" value="1"/>
</dbReference>
<feature type="domain" description="Solute-binding protein family 5" evidence="1">
    <location>
        <begin position="75"/>
        <end position="434"/>
    </location>
</feature>